<evidence type="ECO:0000256" key="1">
    <source>
        <dbReference type="SAM" id="Phobius"/>
    </source>
</evidence>
<dbReference type="EMBL" id="JAPTGB010000002">
    <property type="protein sequence ID" value="MCZ0859891.1"/>
    <property type="molecule type" value="Genomic_DNA"/>
</dbReference>
<accession>A0ABT4IE90</accession>
<evidence type="ECO:0000313" key="2">
    <source>
        <dbReference type="EMBL" id="MCZ0859891.1"/>
    </source>
</evidence>
<evidence type="ECO:0008006" key="4">
    <source>
        <dbReference type="Google" id="ProtNLM"/>
    </source>
</evidence>
<keyword evidence="1" id="KW-0472">Membrane</keyword>
<feature type="transmembrane region" description="Helical" evidence="1">
    <location>
        <begin position="21"/>
        <end position="40"/>
    </location>
</feature>
<dbReference type="PROSITE" id="PS51257">
    <property type="entry name" value="PROKAR_LIPOPROTEIN"/>
    <property type="match status" value="1"/>
</dbReference>
<reference evidence="2" key="1">
    <citation type="submission" date="2022-12" db="EMBL/GenBank/DDBJ databases">
        <title>Isolation and characterisation of novel Methanocorpusculum spp. from native Australian herbivores indicates the genus is ancestrally host-associated.</title>
        <authorList>
            <person name="Volmer J.G."/>
            <person name="Soo R.M."/>
            <person name="Evans P.N."/>
            <person name="Hoedt E.C."/>
            <person name="Astorga Alsina A.L."/>
            <person name="Woodcroft B.J."/>
            <person name="Tyson G.W."/>
            <person name="Hugenholtz P."/>
            <person name="Morrison M."/>
        </authorList>
    </citation>
    <scope>NUCLEOTIDE SEQUENCE</scope>
    <source>
        <strain evidence="2">MG</strain>
    </source>
</reference>
<keyword evidence="1" id="KW-0812">Transmembrane</keyword>
<keyword evidence="1" id="KW-1133">Transmembrane helix</keyword>
<name>A0ABT4IE90_9EURY</name>
<dbReference type="SUPFAM" id="SSF69322">
    <property type="entry name" value="Tricorn protease domain 2"/>
    <property type="match status" value="1"/>
</dbReference>
<feature type="transmembrane region" description="Helical" evidence="1">
    <location>
        <begin position="366"/>
        <end position="385"/>
    </location>
</feature>
<protein>
    <recommendedName>
        <fullName evidence="4">DUF5050 domain-containing protein</fullName>
    </recommendedName>
</protein>
<proteinExistence type="predicted"/>
<organism evidence="2 3">
    <name type="scientific">Methanocorpusculum petauri</name>
    <dbReference type="NCBI Taxonomy" id="3002863"/>
    <lineage>
        <taxon>Archaea</taxon>
        <taxon>Methanobacteriati</taxon>
        <taxon>Methanobacteriota</taxon>
        <taxon>Stenosarchaea group</taxon>
        <taxon>Methanomicrobia</taxon>
        <taxon>Methanomicrobiales</taxon>
        <taxon>Methanocorpusculaceae</taxon>
        <taxon>Methanocorpusculum</taxon>
    </lineage>
</organism>
<dbReference type="RefSeq" id="WP_268924109.1">
    <property type="nucleotide sequence ID" value="NZ_JAPTGB010000002.1"/>
</dbReference>
<comment type="caution">
    <text evidence="2">The sequence shown here is derived from an EMBL/GenBank/DDBJ whole genome shotgun (WGS) entry which is preliminary data.</text>
</comment>
<evidence type="ECO:0000313" key="3">
    <source>
        <dbReference type="Proteomes" id="UP001141422"/>
    </source>
</evidence>
<gene>
    <name evidence="2" type="ORF">O0S10_01450</name>
</gene>
<dbReference type="Proteomes" id="UP001141422">
    <property type="component" value="Unassembled WGS sequence"/>
</dbReference>
<keyword evidence="3" id="KW-1185">Reference proteome</keyword>
<sequence>MEIRENINTHMGKRSGMNRCVYVFLFCVVVSCCIFSASALDVNIVGEPEIICEFQEGYAVNDVILNENYILLTEYLWNDAVSRENQEGYLSTGSMYLYDINKKTLTPIPGNIPSSSAQLAKNGTVYWITPSYCIPNGDQYGNTISHREFYSYTPGDASPVKHVVPGNDFLTDGQYFLSMQSDYWPRDASLTLSDLRTGEKKSLYLNDSPSPSAVLLSGDTLVYYSELPMGVSDAENQIHVYNISSGTEILLSVDVRGYSRILQNLWGEKLVYDLYDPVKKSSFTPPIFEMFDLSTGDTESLVLPDGVYASRMYPPYAVLSEYDSSRDTITFRLATLDMPPITQATPILPTEKQTLPPQPTQAGSPLALTIGLIAFVLACVFAVLWREK</sequence>